<accession>A0A518GUJ8</accession>
<reference evidence="2 3" key="1">
    <citation type="submission" date="2019-02" db="EMBL/GenBank/DDBJ databases">
        <title>Deep-cultivation of Planctomycetes and their phenomic and genomic characterization uncovers novel biology.</title>
        <authorList>
            <person name="Wiegand S."/>
            <person name="Jogler M."/>
            <person name="Boedeker C."/>
            <person name="Pinto D."/>
            <person name="Vollmers J."/>
            <person name="Rivas-Marin E."/>
            <person name="Kohn T."/>
            <person name="Peeters S.H."/>
            <person name="Heuer A."/>
            <person name="Rast P."/>
            <person name="Oberbeckmann S."/>
            <person name="Bunk B."/>
            <person name="Jeske O."/>
            <person name="Meyerdierks A."/>
            <person name="Storesund J.E."/>
            <person name="Kallscheuer N."/>
            <person name="Luecker S."/>
            <person name="Lage O.M."/>
            <person name="Pohl T."/>
            <person name="Merkel B.J."/>
            <person name="Hornburger P."/>
            <person name="Mueller R.-W."/>
            <person name="Bruemmer F."/>
            <person name="Labrenz M."/>
            <person name="Spormann A.M."/>
            <person name="Op den Camp H."/>
            <person name="Overmann J."/>
            <person name="Amann R."/>
            <person name="Jetten M.S.M."/>
            <person name="Mascher T."/>
            <person name="Medema M.H."/>
            <person name="Devos D.P."/>
            <person name="Kaster A.-K."/>
            <person name="Ovreas L."/>
            <person name="Rohde M."/>
            <person name="Galperin M.Y."/>
            <person name="Jogler C."/>
        </authorList>
    </citation>
    <scope>NUCLEOTIDE SEQUENCE [LARGE SCALE GENOMIC DNA]</scope>
    <source>
        <strain evidence="2 3">ElP</strain>
    </source>
</reference>
<dbReference type="KEGG" id="tpla:ElP_00920"/>
<dbReference type="EMBL" id="CP036426">
    <property type="protein sequence ID" value="QDV32269.1"/>
    <property type="molecule type" value="Genomic_DNA"/>
</dbReference>
<dbReference type="PANTHER" id="PTHR48148:SF3">
    <property type="entry name" value="KERATINOCYTE PROLINE-RICH PROTEIN"/>
    <property type="match status" value="1"/>
</dbReference>
<feature type="compositionally biased region" description="Pro residues" evidence="1">
    <location>
        <begin position="565"/>
        <end position="587"/>
    </location>
</feature>
<dbReference type="AlphaFoldDB" id="A0A518GUJ8"/>
<evidence type="ECO:0000256" key="1">
    <source>
        <dbReference type="SAM" id="MobiDB-lite"/>
    </source>
</evidence>
<protein>
    <submittedName>
        <fullName evidence="2">Uncharacterized protein</fullName>
    </submittedName>
</protein>
<dbReference type="OrthoDB" id="9819345at2"/>
<gene>
    <name evidence="2" type="ORF">ElP_00920</name>
</gene>
<dbReference type="PANTHER" id="PTHR48148">
    <property type="entry name" value="KERATINOCYTE PROLINE-RICH PROTEIN"/>
    <property type="match status" value="1"/>
</dbReference>
<dbReference type="Proteomes" id="UP000317835">
    <property type="component" value="Chromosome"/>
</dbReference>
<organism evidence="2 3">
    <name type="scientific">Tautonia plasticadhaerens</name>
    <dbReference type="NCBI Taxonomy" id="2527974"/>
    <lineage>
        <taxon>Bacteria</taxon>
        <taxon>Pseudomonadati</taxon>
        <taxon>Planctomycetota</taxon>
        <taxon>Planctomycetia</taxon>
        <taxon>Isosphaerales</taxon>
        <taxon>Isosphaeraceae</taxon>
        <taxon>Tautonia</taxon>
    </lineage>
</organism>
<feature type="compositionally biased region" description="Low complexity" evidence="1">
    <location>
        <begin position="588"/>
        <end position="598"/>
    </location>
</feature>
<evidence type="ECO:0000313" key="3">
    <source>
        <dbReference type="Proteomes" id="UP000317835"/>
    </source>
</evidence>
<sequence>MRIGTSRPNRGRRGSAALRMAAPALGLATALGAALGAGRAALAQVPPRPPTSAPGLDPSRAAPGLQGSGRSGEAPGLDTLDRPAPSATEPGAESSDRYRFIEAYGPPEAPGQDIGSYRVAFLETQDQSVEVAGAAPERARIAARVVYTARPAVVGGLENRQVSALVRQYETVQISRDDQDDSQPLGPAGLAGQTLWVQDQGGPAPTILTLPGSPSLTQAQFGFAAYDSVYVPELSGVLSPLHVGVGSSWALPKEAAEALAGDVIRNGTLEATFEDLLPPGEGQTDSRAIIRVSGRLELVNSQSAINARLEFAFEDPAPAADDPSRPVATLDPTLVDVKGAVVRLLMAQRNVIEIPDADGRVMTRASQLRELNLERRLDLTGVTVPSLPVPPPTPTPENSWVSYHDPDNLFLFKHPQEFRPSPIQPMGGSTLNLSRNTLGGVPDDLTLVFFPRGEQPPEIRPEAFSQRIAETWQSVPSPGVTLGRGAEGFLPEADWPGTRVYRVELPITYRPSAYSLDEIGQAYFSAYLAQFSNGAVLELEAMTESAPAPFRAEVEAILRTVRVDPAPPRGSSPRPTPSPSATPPPAASTPAASPDASSIPPPDPNAIPDPGPGADPGAGPGPEPDLPPPDPGTGTDPDPGADRPSRPPPPPFE</sequence>
<proteinExistence type="predicted"/>
<name>A0A518GUJ8_9BACT</name>
<evidence type="ECO:0000313" key="2">
    <source>
        <dbReference type="EMBL" id="QDV32269.1"/>
    </source>
</evidence>
<feature type="region of interest" description="Disordered" evidence="1">
    <location>
        <begin position="39"/>
        <end position="97"/>
    </location>
</feature>
<dbReference type="RefSeq" id="WP_145266244.1">
    <property type="nucleotide sequence ID" value="NZ_CP036426.1"/>
</dbReference>
<feature type="region of interest" description="Disordered" evidence="1">
    <location>
        <begin position="562"/>
        <end position="653"/>
    </location>
</feature>
<keyword evidence="3" id="KW-1185">Reference proteome</keyword>
<feature type="compositionally biased region" description="Pro residues" evidence="1">
    <location>
        <begin position="599"/>
        <end position="631"/>
    </location>
</feature>